<protein>
    <submittedName>
        <fullName evidence="1">Uncharacterized protein</fullName>
    </submittedName>
</protein>
<organism evidence="1 2">
    <name type="scientific">Penicillium antarcticum</name>
    <dbReference type="NCBI Taxonomy" id="416450"/>
    <lineage>
        <taxon>Eukaryota</taxon>
        <taxon>Fungi</taxon>
        <taxon>Dikarya</taxon>
        <taxon>Ascomycota</taxon>
        <taxon>Pezizomycotina</taxon>
        <taxon>Eurotiomycetes</taxon>
        <taxon>Eurotiomycetidae</taxon>
        <taxon>Eurotiales</taxon>
        <taxon>Aspergillaceae</taxon>
        <taxon>Penicillium</taxon>
    </lineage>
</organism>
<dbReference type="EMBL" id="MDYN01000008">
    <property type="protein sequence ID" value="OQD86186.1"/>
    <property type="molecule type" value="Genomic_DNA"/>
</dbReference>
<gene>
    <name evidence="1" type="ORF">PENANT_c008G02278</name>
</gene>
<keyword evidence="2" id="KW-1185">Reference proteome</keyword>
<sequence length="130" mass="14578">MSPAPVAQSRCDYTYDHRVWRTGLPVRSAVLKPHAASTRRTKLVGNINYAPDLIAAIENSASKLVGWYSFPTTASVHKIYSLNPHFKHSRDIIDQFAANRANSLDHPNLSAGQKHIRFSIIRHAFDNALE</sequence>
<evidence type="ECO:0000313" key="1">
    <source>
        <dbReference type="EMBL" id="OQD86186.1"/>
    </source>
</evidence>
<evidence type="ECO:0000313" key="2">
    <source>
        <dbReference type="Proteomes" id="UP000191672"/>
    </source>
</evidence>
<dbReference type="AlphaFoldDB" id="A0A1V6QBF7"/>
<reference evidence="2" key="1">
    <citation type="journal article" date="2017" name="Nat. Microbiol.">
        <title>Global analysis of biosynthetic gene clusters reveals vast potential of secondary metabolite production in Penicillium species.</title>
        <authorList>
            <person name="Nielsen J.C."/>
            <person name="Grijseels S."/>
            <person name="Prigent S."/>
            <person name="Ji B."/>
            <person name="Dainat J."/>
            <person name="Nielsen K.F."/>
            <person name="Frisvad J.C."/>
            <person name="Workman M."/>
            <person name="Nielsen J."/>
        </authorList>
    </citation>
    <scope>NUCLEOTIDE SEQUENCE [LARGE SCALE GENOMIC DNA]</scope>
    <source>
        <strain evidence="2">IBT 31811</strain>
    </source>
</reference>
<dbReference type="Proteomes" id="UP000191672">
    <property type="component" value="Unassembled WGS sequence"/>
</dbReference>
<proteinExistence type="predicted"/>
<comment type="caution">
    <text evidence="1">The sequence shown here is derived from an EMBL/GenBank/DDBJ whole genome shotgun (WGS) entry which is preliminary data.</text>
</comment>
<name>A0A1V6QBF7_9EURO</name>
<accession>A0A1V6QBF7</accession>